<evidence type="ECO:0000256" key="2">
    <source>
        <dbReference type="ARBA" id="ARBA00004815"/>
    </source>
</evidence>
<evidence type="ECO:0000313" key="14">
    <source>
        <dbReference type="Proteomes" id="UP000824110"/>
    </source>
</evidence>
<comment type="subcellular location">
    <subcellularLocation>
        <location evidence="1 8">Cytoplasm</location>
    </subcellularLocation>
</comment>
<dbReference type="GO" id="GO:0043043">
    <property type="term" value="P:peptide biosynthetic process"/>
    <property type="evidence" value="ECO:0007669"/>
    <property type="project" value="InterPro"/>
</dbReference>
<evidence type="ECO:0000256" key="9">
    <source>
        <dbReference type="NCBIfam" id="TIGR00038"/>
    </source>
</evidence>
<reference evidence="13" key="2">
    <citation type="journal article" date="2021" name="PeerJ">
        <title>Extensive microbial diversity within the chicken gut microbiome revealed by metagenomics and culture.</title>
        <authorList>
            <person name="Gilroy R."/>
            <person name="Ravi A."/>
            <person name="Getino M."/>
            <person name="Pursley I."/>
            <person name="Horton D.L."/>
            <person name="Alikhan N.F."/>
            <person name="Baker D."/>
            <person name="Gharbi K."/>
            <person name="Hall N."/>
            <person name="Watson M."/>
            <person name="Adriaenssens E.M."/>
            <person name="Foster-Nyarko E."/>
            <person name="Jarju S."/>
            <person name="Secka A."/>
            <person name="Antonio M."/>
            <person name="Oren A."/>
            <person name="Chaudhuri R.R."/>
            <person name="La Ragione R."/>
            <person name="Hildebrand F."/>
            <person name="Pallen M.J."/>
        </authorList>
    </citation>
    <scope>NUCLEOTIDE SEQUENCE</scope>
    <source>
        <strain evidence="13">CHK195-12923</strain>
    </source>
</reference>
<dbReference type="HAMAP" id="MF_00141">
    <property type="entry name" value="EF_P"/>
    <property type="match status" value="1"/>
</dbReference>
<dbReference type="InterPro" id="IPR001059">
    <property type="entry name" value="Transl_elong_P/YeiP_cen"/>
</dbReference>
<dbReference type="InterPro" id="IPR013852">
    <property type="entry name" value="Transl_elong_P/YeiP_CS"/>
</dbReference>
<comment type="pathway">
    <text evidence="2 8">Protein biosynthesis; polypeptide chain elongation.</text>
</comment>
<dbReference type="InterPro" id="IPR015365">
    <property type="entry name" value="Elong-fact-P_C"/>
</dbReference>
<accession>A0A9D1MK02</accession>
<dbReference type="FunFam" id="2.40.50.140:FF:000009">
    <property type="entry name" value="Elongation factor P"/>
    <property type="match status" value="1"/>
</dbReference>
<evidence type="ECO:0000256" key="6">
    <source>
        <dbReference type="ARBA" id="ARBA00022917"/>
    </source>
</evidence>
<dbReference type="NCBIfam" id="NF001810">
    <property type="entry name" value="PRK00529.1"/>
    <property type="match status" value="1"/>
</dbReference>
<dbReference type="SMART" id="SM00841">
    <property type="entry name" value="Elong-fact-P_C"/>
    <property type="match status" value="1"/>
</dbReference>
<dbReference type="InterPro" id="IPR013185">
    <property type="entry name" value="Transl_elong_KOW-like"/>
</dbReference>
<dbReference type="Pfam" id="PF01132">
    <property type="entry name" value="EFP"/>
    <property type="match status" value="1"/>
</dbReference>
<organism evidence="13 14">
    <name type="scientific">Candidatus Coproplasma excrementigallinarum</name>
    <dbReference type="NCBI Taxonomy" id="2840747"/>
    <lineage>
        <taxon>Bacteria</taxon>
        <taxon>Bacillati</taxon>
        <taxon>Bacillota</taxon>
        <taxon>Clostridia</taxon>
        <taxon>Eubacteriales</taxon>
        <taxon>Candidatus Coproplasma</taxon>
    </lineage>
</organism>
<evidence type="ECO:0000313" key="13">
    <source>
        <dbReference type="EMBL" id="HIU61948.1"/>
    </source>
</evidence>
<evidence type="ECO:0000256" key="3">
    <source>
        <dbReference type="ARBA" id="ARBA00009479"/>
    </source>
</evidence>
<dbReference type="InterPro" id="IPR012340">
    <property type="entry name" value="NA-bd_OB-fold"/>
</dbReference>
<dbReference type="PROSITE" id="PS01275">
    <property type="entry name" value="EFP"/>
    <property type="match status" value="1"/>
</dbReference>
<keyword evidence="6 8" id="KW-0648">Protein biosynthesis</keyword>
<evidence type="ECO:0000259" key="11">
    <source>
        <dbReference type="SMART" id="SM00841"/>
    </source>
</evidence>
<dbReference type="PANTHER" id="PTHR30053:SF12">
    <property type="entry name" value="ELONGATION FACTOR P (EF-P) FAMILY PROTEIN"/>
    <property type="match status" value="1"/>
</dbReference>
<evidence type="ECO:0000256" key="5">
    <source>
        <dbReference type="ARBA" id="ARBA00022768"/>
    </source>
</evidence>
<dbReference type="EMBL" id="DVNE01000045">
    <property type="protein sequence ID" value="HIU61948.1"/>
    <property type="molecule type" value="Genomic_DNA"/>
</dbReference>
<dbReference type="CDD" id="cd05794">
    <property type="entry name" value="S1_EF-P_repeat_2"/>
    <property type="match status" value="1"/>
</dbReference>
<feature type="domain" description="Translation elongation factor P/YeiP central" evidence="12">
    <location>
        <begin position="71"/>
        <end position="125"/>
    </location>
</feature>
<dbReference type="SMART" id="SM01185">
    <property type="entry name" value="EFP"/>
    <property type="match status" value="1"/>
</dbReference>
<dbReference type="SUPFAM" id="SSF50249">
    <property type="entry name" value="Nucleic acid-binding proteins"/>
    <property type="match status" value="2"/>
</dbReference>
<comment type="caution">
    <text evidence="13">The sequence shown here is derived from an EMBL/GenBank/DDBJ whole genome shotgun (WGS) entry which is preliminary data.</text>
</comment>
<feature type="domain" description="Elongation factor P C-terminal" evidence="11">
    <location>
        <begin position="133"/>
        <end position="188"/>
    </location>
</feature>
<dbReference type="GO" id="GO:0003746">
    <property type="term" value="F:translation elongation factor activity"/>
    <property type="evidence" value="ECO:0007669"/>
    <property type="project" value="UniProtKB-UniRule"/>
</dbReference>
<dbReference type="Gene3D" id="2.40.50.140">
    <property type="entry name" value="Nucleic acid-binding proteins"/>
    <property type="match status" value="2"/>
</dbReference>
<name>A0A9D1MK02_9FIRM</name>
<evidence type="ECO:0000256" key="8">
    <source>
        <dbReference type="HAMAP-Rule" id="MF_00141"/>
    </source>
</evidence>
<keyword evidence="5 8" id="KW-0251">Elongation factor</keyword>
<evidence type="ECO:0000256" key="10">
    <source>
        <dbReference type="RuleBase" id="RU004389"/>
    </source>
</evidence>
<evidence type="ECO:0000256" key="1">
    <source>
        <dbReference type="ARBA" id="ARBA00004496"/>
    </source>
</evidence>
<dbReference type="Proteomes" id="UP000824110">
    <property type="component" value="Unassembled WGS sequence"/>
</dbReference>
<dbReference type="InterPro" id="IPR008991">
    <property type="entry name" value="Translation_prot_SH3-like_sf"/>
</dbReference>
<dbReference type="GO" id="GO:0005829">
    <property type="term" value="C:cytosol"/>
    <property type="evidence" value="ECO:0007669"/>
    <property type="project" value="UniProtKB-ARBA"/>
</dbReference>
<dbReference type="InterPro" id="IPR011768">
    <property type="entry name" value="Transl_elongation_fac_P"/>
</dbReference>
<dbReference type="AlphaFoldDB" id="A0A9D1MK02"/>
<sequence>MASILAGDIRKGSTFEYNGKGVYTVTEFQHVKPGKGAAFVRATLKNVVTGQVLSDVTFNPTAKLETAQVETRKMTYSYTDGEFYYFMDPDTFEMITLNLSQVEEALKYIKENDTVTMKFLSGTAFSVEPENFVELKIIECEPGVKGNTATNVMKNAVVETGATIKVPMFVEEGEVIRIDTRTGEYMSRVGK</sequence>
<evidence type="ECO:0000256" key="4">
    <source>
        <dbReference type="ARBA" id="ARBA00022490"/>
    </source>
</evidence>
<comment type="similarity">
    <text evidence="3 8 10">Belongs to the elongation factor P family.</text>
</comment>
<dbReference type="Pfam" id="PF09285">
    <property type="entry name" value="Elong-fact-P_C"/>
    <property type="match status" value="1"/>
</dbReference>
<dbReference type="FunFam" id="2.30.30.30:FF:000003">
    <property type="entry name" value="Elongation factor P"/>
    <property type="match status" value="1"/>
</dbReference>
<dbReference type="InterPro" id="IPR014722">
    <property type="entry name" value="Rib_uL2_dom2"/>
</dbReference>
<proteinExistence type="inferred from homology"/>
<reference evidence="13" key="1">
    <citation type="submission" date="2020-10" db="EMBL/GenBank/DDBJ databases">
        <authorList>
            <person name="Gilroy R."/>
        </authorList>
    </citation>
    <scope>NUCLEOTIDE SEQUENCE</scope>
    <source>
        <strain evidence="13">CHK195-12923</strain>
    </source>
</reference>
<dbReference type="Pfam" id="PF08207">
    <property type="entry name" value="EFP_N"/>
    <property type="match status" value="1"/>
</dbReference>
<gene>
    <name evidence="8 13" type="primary">efp</name>
    <name evidence="13" type="ORF">IAB69_04800</name>
</gene>
<comment type="function">
    <text evidence="7 8">Involved in peptide bond synthesis. Stimulates efficient translation and peptide-bond synthesis on native or reconstituted 70S ribosomes in vitro. Probably functions indirectly by altering the affinity of the ribosome for aminoacyl-tRNA, thus increasing their reactivity as acceptors for peptidyl transferase.</text>
</comment>
<protein>
    <recommendedName>
        <fullName evidence="8 9">Elongation factor P</fullName>
        <shortName evidence="8">EF-P</shortName>
    </recommendedName>
</protein>
<dbReference type="PIRSF" id="PIRSF005901">
    <property type="entry name" value="EF-P"/>
    <property type="match status" value="1"/>
</dbReference>
<evidence type="ECO:0000259" key="12">
    <source>
        <dbReference type="SMART" id="SM01185"/>
    </source>
</evidence>
<dbReference type="NCBIfam" id="TIGR00038">
    <property type="entry name" value="efp"/>
    <property type="match status" value="1"/>
</dbReference>
<dbReference type="Gene3D" id="2.30.30.30">
    <property type="match status" value="1"/>
</dbReference>
<dbReference type="CDD" id="cd04470">
    <property type="entry name" value="S1_EF-P_repeat_1"/>
    <property type="match status" value="1"/>
</dbReference>
<evidence type="ECO:0000256" key="7">
    <source>
        <dbReference type="ARBA" id="ARBA00025469"/>
    </source>
</evidence>
<dbReference type="PANTHER" id="PTHR30053">
    <property type="entry name" value="ELONGATION FACTOR P"/>
    <property type="match status" value="1"/>
</dbReference>
<dbReference type="SUPFAM" id="SSF50104">
    <property type="entry name" value="Translation proteins SH3-like domain"/>
    <property type="match status" value="1"/>
</dbReference>
<dbReference type="InterPro" id="IPR020599">
    <property type="entry name" value="Transl_elong_fac_P/YeiP"/>
</dbReference>
<dbReference type="FunFam" id="2.40.50.140:FF:000004">
    <property type="entry name" value="Elongation factor P"/>
    <property type="match status" value="1"/>
</dbReference>
<keyword evidence="4 8" id="KW-0963">Cytoplasm</keyword>